<protein>
    <submittedName>
        <fullName evidence="1">Uncharacterized protein</fullName>
    </submittedName>
</protein>
<dbReference type="RefSeq" id="WP_094324898.1">
    <property type="nucleotide sequence ID" value="NZ_CP022347.1"/>
</dbReference>
<dbReference type="AlphaFoldDB" id="A0A222MW37"/>
<reference evidence="1 2" key="1">
    <citation type="submission" date="2017-07" db="EMBL/GenBank/DDBJ databases">
        <title>Analysis of two Campylobacter avium genomes and identification of a novel hippuricase gene.</title>
        <authorList>
            <person name="Miller W.G."/>
            <person name="Chapman M.H."/>
            <person name="Yee E."/>
            <person name="Revez J."/>
            <person name="Bono J.L."/>
            <person name="Rossi M."/>
        </authorList>
    </citation>
    <scope>NUCLEOTIDE SEQUENCE [LARGE SCALE GENOMIC DNA]</scope>
    <source>
        <strain evidence="1 2">LMG 24591</strain>
    </source>
</reference>
<dbReference type="EMBL" id="CP022347">
    <property type="protein sequence ID" value="ASQ30115.1"/>
    <property type="molecule type" value="Genomic_DNA"/>
</dbReference>
<evidence type="ECO:0000313" key="1">
    <source>
        <dbReference type="EMBL" id="ASQ30115.1"/>
    </source>
</evidence>
<organism evidence="1 2">
    <name type="scientific">Campylobacter avium LMG 24591</name>
    <dbReference type="NCBI Taxonomy" id="522484"/>
    <lineage>
        <taxon>Bacteria</taxon>
        <taxon>Pseudomonadati</taxon>
        <taxon>Campylobacterota</taxon>
        <taxon>Epsilonproteobacteria</taxon>
        <taxon>Campylobacterales</taxon>
        <taxon>Campylobacteraceae</taxon>
        <taxon>Campylobacter</taxon>
    </lineage>
</organism>
<proteinExistence type="predicted"/>
<sequence>MNYLALRIREFIVFYTLLSSFFALKLNALDNVFDKFLEQDLTSLSKHEQRTASYNLIRHALEAKFAKVNLDKSLKLKALKKARLTLLAIKDERLSADYLAIALSFYANNFLYEFEDISHFMALYKASNEELVPKNLALSTDYTLFLKLCEFLKSLNKNENFLNLLVKSLNKDNNNIIFLASQIKDNEYIIGFNEKNYILKHENFIPSNDLRQENNQIQGLDVVLLKEECKLMPKEKRDLSLGLFDEKECFVLIKN</sequence>
<keyword evidence="2" id="KW-1185">Reference proteome</keyword>
<dbReference type="Proteomes" id="UP000201169">
    <property type="component" value="Chromosome"/>
</dbReference>
<accession>A0A222MW37</accession>
<gene>
    <name evidence="1" type="ORF">CAV_0448</name>
</gene>
<dbReference type="KEGG" id="cavi:CAV_0448"/>
<name>A0A222MW37_9BACT</name>
<evidence type="ECO:0000313" key="2">
    <source>
        <dbReference type="Proteomes" id="UP000201169"/>
    </source>
</evidence>